<evidence type="ECO:0000313" key="6">
    <source>
        <dbReference type="Proteomes" id="UP000235589"/>
    </source>
</evidence>
<evidence type="ECO:0000256" key="2">
    <source>
        <dbReference type="ARBA" id="ARBA00023125"/>
    </source>
</evidence>
<dbReference type="InterPro" id="IPR023187">
    <property type="entry name" value="Tscrpt_reg_MarR-type_CS"/>
</dbReference>
<dbReference type="Pfam" id="PF01047">
    <property type="entry name" value="MarR"/>
    <property type="match status" value="1"/>
</dbReference>
<dbReference type="GeneID" id="98063543"/>
<protein>
    <submittedName>
        <fullName evidence="5">Regulatory protein MarR</fullName>
    </submittedName>
</protein>
<dbReference type="PROSITE" id="PS01117">
    <property type="entry name" value="HTH_MARR_1"/>
    <property type="match status" value="1"/>
</dbReference>
<dbReference type="GO" id="GO:0003700">
    <property type="term" value="F:DNA-binding transcription factor activity"/>
    <property type="evidence" value="ECO:0007669"/>
    <property type="project" value="InterPro"/>
</dbReference>
<keyword evidence="6" id="KW-1185">Reference proteome</keyword>
<dbReference type="InterPro" id="IPR000835">
    <property type="entry name" value="HTH_MarR-typ"/>
</dbReference>
<dbReference type="SMART" id="SM00347">
    <property type="entry name" value="HTH_MARR"/>
    <property type="match status" value="1"/>
</dbReference>
<dbReference type="Gene3D" id="1.10.10.10">
    <property type="entry name" value="Winged helix-like DNA-binding domain superfamily/Winged helix DNA-binding domain"/>
    <property type="match status" value="1"/>
</dbReference>
<feature type="domain" description="HTH marR-type" evidence="4">
    <location>
        <begin position="12"/>
        <end position="148"/>
    </location>
</feature>
<keyword evidence="1" id="KW-0805">Transcription regulation</keyword>
<dbReference type="KEGG" id="mpec:B9O19_02171"/>
<gene>
    <name evidence="5" type="ORF">B9O19_02171</name>
</gene>
<name>A0A2K9P4X4_9FIRM</name>
<keyword evidence="3" id="KW-0804">Transcription</keyword>
<keyword evidence="2" id="KW-0238">DNA-binding</keyword>
<evidence type="ECO:0000256" key="1">
    <source>
        <dbReference type="ARBA" id="ARBA00023015"/>
    </source>
</evidence>
<dbReference type="PANTHER" id="PTHR42756">
    <property type="entry name" value="TRANSCRIPTIONAL REGULATOR, MARR"/>
    <property type="match status" value="1"/>
</dbReference>
<evidence type="ECO:0000313" key="5">
    <source>
        <dbReference type="EMBL" id="AUO20313.1"/>
    </source>
</evidence>
<proteinExistence type="predicted"/>
<dbReference type="PROSITE" id="PS50995">
    <property type="entry name" value="HTH_MARR_2"/>
    <property type="match status" value="1"/>
</dbReference>
<dbReference type="AlphaFoldDB" id="A0A2K9P4X4"/>
<reference evidence="5 6" key="1">
    <citation type="submission" date="2017-04" db="EMBL/GenBank/DDBJ databases">
        <title>Monoglobus pectinilyticus 14 draft genome.</title>
        <authorList>
            <person name="Kim C."/>
            <person name="Rosendale D.I."/>
            <person name="Kelly W.J."/>
            <person name="Tannock G.W."/>
            <person name="Patchett M.L."/>
            <person name="Jordens J.Z."/>
        </authorList>
    </citation>
    <scope>NUCLEOTIDE SEQUENCE [LARGE SCALE GENOMIC DNA]</scope>
    <source>
        <strain evidence="5 6">14</strain>
    </source>
</reference>
<dbReference type="PANTHER" id="PTHR42756:SF1">
    <property type="entry name" value="TRANSCRIPTIONAL REPRESSOR OF EMRAB OPERON"/>
    <property type="match status" value="1"/>
</dbReference>
<dbReference type="Proteomes" id="UP000235589">
    <property type="component" value="Chromosome"/>
</dbReference>
<dbReference type="RefSeq" id="WP_102366443.1">
    <property type="nucleotide sequence ID" value="NZ_CP020991.1"/>
</dbReference>
<accession>A0A2K9P4X4</accession>
<evidence type="ECO:0000259" key="4">
    <source>
        <dbReference type="PROSITE" id="PS50995"/>
    </source>
</evidence>
<dbReference type="GO" id="GO:0003677">
    <property type="term" value="F:DNA binding"/>
    <property type="evidence" value="ECO:0007669"/>
    <property type="project" value="UniProtKB-KW"/>
</dbReference>
<organism evidence="5 6">
    <name type="scientific">Monoglobus pectinilyticus</name>
    <dbReference type="NCBI Taxonomy" id="1981510"/>
    <lineage>
        <taxon>Bacteria</taxon>
        <taxon>Bacillati</taxon>
        <taxon>Bacillota</taxon>
        <taxon>Clostridia</taxon>
        <taxon>Monoglobales</taxon>
        <taxon>Monoglobaceae</taxon>
        <taxon>Monoglobus</taxon>
    </lineage>
</organism>
<dbReference type="PRINTS" id="PR00598">
    <property type="entry name" value="HTHMARR"/>
</dbReference>
<dbReference type="InterPro" id="IPR036390">
    <property type="entry name" value="WH_DNA-bd_sf"/>
</dbReference>
<evidence type="ECO:0000256" key="3">
    <source>
        <dbReference type="ARBA" id="ARBA00023163"/>
    </source>
</evidence>
<sequence length="162" mass="18620">MSKIGSNPKISQDTYVKKTQILILKIKEALNCLLSVLPISNREYFILKTIDESMSEGNKITSSDISRQFGVSRAAVSQYISSLESEGYILRYNSENDRRRTYLITTEKAKDITRKIDSYLNKNCITVKDTMGEEKFRTMLELIEESIVIIKNISEKDKDIFS</sequence>
<dbReference type="EMBL" id="CP020991">
    <property type="protein sequence ID" value="AUO20313.1"/>
    <property type="molecule type" value="Genomic_DNA"/>
</dbReference>
<dbReference type="InterPro" id="IPR036388">
    <property type="entry name" value="WH-like_DNA-bd_sf"/>
</dbReference>
<dbReference type="SUPFAM" id="SSF46785">
    <property type="entry name" value="Winged helix' DNA-binding domain"/>
    <property type="match status" value="1"/>
</dbReference>
<dbReference type="OrthoDB" id="384891at2"/>